<dbReference type="Pfam" id="PF02298">
    <property type="entry name" value="Cu_bind_like"/>
    <property type="match status" value="1"/>
</dbReference>
<dbReference type="PANTHER" id="PTHR33021:SF288">
    <property type="entry name" value="OS03G0648500 PROTEIN"/>
    <property type="match status" value="1"/>
</dbReference>
<feature type="signal peptide" evidence="4">
    <location>
        <begin position="1"/>
        <end position="28"/>
    </location>
</feature>
<name>A0AAD8N171_9APIA</name>
<evidence type="ECO:0000256" key="1">
    <source>
        <dbReference type="ARBA" id="ARBA00023157"/>
    </source>
</evidence>
<protein>
    <submittedName>
        <fullName evidence="6">Mavicyanin</fullName>
    </submittedName>
</protein>
<dbReference type="InterPro" id="IPR039391">
    <property type="entry name" value="Phytocyanin-like"/>
</dbReference>
<dbReference type="EMBL" id="JAUIZM010000003">
    <property type="protein sequence ID" value="KAK1391952.1"/>
    <property type="molecule type" value="Genomic_DNA"/>
</dbReference>
<evidence type="ECO:0000256" key="3">
    <source>
        <dbReference type="SAM" id="MobiDB-lite"/>
    </source>
</evidence>
<dbReference type="GO" id="GO:0005886">
    <property type="term" value="C:plasma membrane"/>
    <property type="evidence" value="ECO:0007669"/>
    <property type="project" value="TreeGrafter"/>
</dbReference>
<dbReference type="FunFam" id="2.60.40.420:FF:000034">
    <property type="entry name" value="Cupredoxin superfamily protein"/>
    <property type="match status" value="1"/>
</dbReference>
<dbReference type="InterPro" id="IPR003245">
    <property type="entry name" value="Phytocyanin_dom"/>
</dbReference>
<reference evidence="6" key="1">
    <citation type="submission" date="2023-02" db="EMBL/GenBank/DDBJ databases">
        <title>Genome of toxic invasive species Heracleum sosnowskyi carries increased number of genes despite the absence of recent whole-genome duplications.</title>
        <authorList>
            <person name="Schelkunov M."/>
            <person name="Shtratnikova V."/>
            <person name="Makarenko M."/>
            <person name="Klepikova A."/>
            <person name="Omelchenko D."/>
            <person name="Novikova G."/>
            <person name="Obukhova E."/>
            <person name="Bogdanov V."/>
            <person name="Penin A."/>
            <person name="Logacheva M."/>
        </authorList>
    </citation>
    <scope>NUCLEOTIDE SEQUENCE</scope>
    <source>
        <strain evidence="6">Hsosn_3</strain>
        <tissue evidence="6">Leaf</tissue>
    </source>
</reference>
<comment type="caution">
    <text evidence="6">The sequence shown here is derived from an EMBL/GenBank/DDBJ whole genome shotgun (WGS) entry which is preliminary data.</text>
</comment>
<feature type="domain" description="Phytocyanin" evidence="5">
    <location>
        <begin position="31"/>
        <end position="133"/>
    </location>
</feature>
<proteinExistence type="predicted"/>
<keyword evidence="2" id="KW-0325">Glycoprotein</keyword>
<keyword evidence="7" id="KW-1185">Reference proteome</keyword>
<dbReference type="Proteomes" id="UP001237642">
    <property type="component" value="Unassembled WGS sequence"/>
</dbReference>
<feature type="compositionally biased region" description="Pro residues" evidence="3">
    <location>
        <begin position="136"/>
        <end position="153"/>
    </location>
</feature>
<dbReference type="SUPFAM" id="SSF49503">
    <property type="entry name" value="Cupredoxins"/>
    <property type="match status" value="1"/>
</dbReference>
<feature type="chain" id="PRO_5042146286" evidence="4">
    <location>
        <begin position="29"/>
        <end position="153"/>
    </location>
</feature>
<evidence type="ECO:0000256" key="2">
    <source>
        <dbReference type="ARBA" id="ARBA00023180"/>
    </source>
</evidence>
<evidence type="ECO:0000313" key="7">
    <source>
        <dbReference type="Proteomes" id="UP001237642"/>
    </source>
</evidence>
<gene>
    <name evidence="6" type="ORF">POM88_011008</name>
</gene>
<evidence type="ECO:0000313" key="6">
    <source>
        <dbReference type="EMBL" id="KAK1391952.1"/>
    </source>
</evidence>
<keyword evidence="4" id="KW-0732">Signal</keyword>
<dbReference type="InterPro" id="IPR008972">
    <property type="entry name" value="Cupredoxin"/>
</dbReference>
<dbReference type="PROSITE" id="PS51485">
    <property type="entry name" value="PHYTOCYANIN"/>
    <property type="match status" value="1"/>
</dbReference>
<feature type="region of interest" description="Disordered" evidence="3">
    <location>
        <begin position="134"/>
        <end position="153"/>
    </location>
</feature>
<keyword evidence="1" id="KW-1015">Disulfide bond</keyword>
<sequence length="153" mass="17022">MAVKFWNSFHECMLYIVIVVLIYNSGHSNGAQYLVGGEDYKWSIPLTNDFYTNWSSSHSFVVGDTLLFDYDPELHNLFQVSGREFKSCTADQAFNIYDGTVSVPLMEQGVFYYVCTILNYCSLGQKLMVAVDKSSPSPPPAAPPASPTPSPLL</sequence>
<dbReference type="PANTHER" id="PTHR33021">
    <property type="entry name" value="BLUE COPPER PROTEIN"/>
    <property type="match status" value="1"/>
</dbReference>
<evidence type="ECO:0000259" key="5">
    <source>
        <dbReference type="PROSITE" id="PS51485"/>
    </source>
</evidence>
<organism evidence="6 7">
    <name type="scientific">Heracleum sosnowskyi</name>
    <dbReference type="NCBI Taxonomy" id="360622"/>
    <lineage>
        <taxon>Eukaryota</taxon>
        <taxon>Viridiplantae</taxon>
        <taxon>Streptophyta</taxon>
        <taxon>Embryophyta</taxon>
        <taxon>Tracheophyta</taxon>
        <taxon>Spermatophyta</taxon>
        <taxon>Magnoliopsida</taxon>
        <taxon>eudicotyledons</taxon>
        <taxon>Gunneridae</taxon>
        <taxon>Pentapetalae</taxon>
        <taxon>asterids</taxon>
        <taxon>campanulids</taxon>
        <taxon>Apiales</taxon>
        <taxon>Apiaceae</taxon>
        <taxon>Apioideae</taxon>
        <taxon>apioid superclade</taxon>
        <taxon>Tordylieae</taxon>
        <taxon>Tordyliinae</taxon>
        <taxon>Heracleum</taxon>
    </lineage>
</organism>
<accession>A0AAD8N171</accession>
<dbReference type="Gene3D" id="2.60.40.420">
    <property type="entry name" value="Cupredoxins - blue copper proteins"/>
    <property type="match status" value="1"/>
</dbReference>
<dbReference type="GO" id="GO:0009055">
    <property type="term" value="F:electron transfer activity"/>
    <property type="evidence" value="ECO:0007669"/>
    <property type="project" value="InterPro"/>
</dbReference>
<evidence type="ECO:0000256" key="4">
    <source>
        <dbReference type="SAM" id="SignalP"/>
    </source>
</evidence>
<reference evidence="6" key="2">
    <citation type="submission" date="2023-05" db="EMBL/GenBank/DDBJ databases">
        <authorList>
            <person name="Schelkunov M.I."/>
        </authorList>
    </citation>
    <scope>NUCLEOTIDE SEQUENCE</scope>
    <source>
        <strain evidence="6">Hsosn_3</strain>
        <tissue evidence="6">Leaf</tissue>
    </source>
</reference>
<dbReference type="AlphaFoldDB" id="A0AAD8N171"/>